<reference evidence="1" key="1">
    <citation type="journal article" date="2020" name="Nature">
        <title>Giant virus diversity and host interactions through global metagenomics.</title>
        <authorList>
            <person name="Schulz F."/>
            <person name="Roux S."/>
            <person name="Paez-Espino D."/>
            <person name="Jungbluth S."/>
            <person name="Walsh D.A."/>
            <person name="Denef V.J."/>
            <person name="McMahon K.D."/>
            <person name="Konstantinidis K.T."/>
            <person name="Eloe-Fadrosh E.A."/>
            <person name="Kyrpides N.C."/>
            <person name="Woyke T."/>
        </authorList>
    </citation>
    <scope>NUCLEOTIDE SEQUENCE</scope>
    <source>
        <strain evidence="1">GVMAG-S-1062768-28</strain>
    </source>
</reference>
<dbReference type="AlphaFoldDB" id="A0A6C0JUD2"/>
<dbReference type="EMBL" id="MN740694">
    <property type="protein sequence ID" value="QHU08017.1"/>
    <property type="molecule type" value="Genomic_DNA"/>
</dbReference>
<evidence type="ECO:0000313" key="1">
    <source>
        <dbReference type="EMBL" id="QHU08017.1"/>
    </source>
</evidence>
<accession>A0A6C0JUD2</accession>
<proteinExistence type="predicted"/>
<protein>
    <submittedName>
        <fullName evidence="1">Uncharacterized protein</fullName>
    </submittedName>
</protein>
<organism evidence="1">
    <name type="scientific">viral metagenome</name>
    <dbReference type="NCBI Taxonomy" id="1070528"/>
    <lineage>
        <taxon>unclassified sequences</taxon>
        <taxon>metagenomes</taxon>
        <taxon>organismal metagenomes</taxon>
    </lineage>
</organism>
<sequence>MKPLNYGHVQNSEKTFNSKSMMTEMVKNIKQANLNKINHILLFSDDVDMLKKLGCLVTPLDYVTNGPLQPFSVVLSTI</sequence>
<name>A0A6C0JUD2_9ZZZZ</name>